<proteinExistence type="inferred from homology"/>
<evidence type="ECO:0000256" key="6">
    <source>
        <dbReference type="SAM" id="MobiDB-lite"/>
    </source>
</evidence>
<dbReference type="Pfam" id="PF20684">
    <property type="entry name" value="Fung_rhodopsin"/>
    <property type="match status" value="1"/>
</dbReference>
<evidence type="ECO:0000256" key="5">
    <source>
        <dbReference type="ARBA" id="ARBA00038359"/>
    </source>
</evidence>
<dbReference type="PANTHER" id="PTHR33048">
    <property type="entry name" value="PTH11-LIKE INTEGRAL MEMBRANE PROTEIN (AFU_ORTHOLOGUE AFUA_5G11245)"/>
    <property type="match status" value="1"/>
</dbReference>
<keyword evidence="2 7" id="KW-0812">Transmembrane</keyword>
<dbReference type="InterPro" id="IPR052337">
    <property type="entry name" value="SAT4-like"/>
</dbReference>
<dbReference type="AlphaFoldDB" id="A0AAD4HUP8"/>
<evidence type="ECO:0000256" key="4">
    <source>
        <dbReference type="ARBA" id="ARBA00023136"/>
    </source>
</evidence>
<dbReference type="EMBL" id="JAHCVI010000005">
    <property type="protein sequence ID" value="KAG7284702.1"/>
    <property type="molecule type" value="Genomic_DNA"/>
</dbReference>
<feature type="region of interest" description="Disordered" evidence="6">
    <location>
        <begin position="333"/>
        <end position="360"/>
    </location>
</feature>
<feature type="domain" description="Rhodopsin" evidence="8">
    <location>
        <begin position="14"/>
        <end position="256"/>
    </location>
</feature>
<gene>
    <name evidence="9" type="ORF">NEMBOFW57_009311</name>
</gene>
<feature type="transmembrane region" description="Helical" evidence="7">
    <location>
        <begin position="109"/>
        <end position="131"/>
    </location>
</feature>
<reference evidence="9" key="1">
    <citation type="submission" date="2023-02" db="EMBL/GenBank/DDBJ databases">
        <authorList>
            <person name="Palmer J.M."/>
        </authorList>
    </citation>
    <scope>NUCLEOTIDE SEQUENCE</scope>
    <source>
        <strain evidence="9">FW57</strain>
    </source>
</reference>
<comment type="subcellular location">
    <subcellularLocation>
        <location evidence="1">Membrane</location>
        <topology evidence="1">Multi-pass membrane protein</topology>
    </subcellularLocation>
</comment>
<evidence type="ECO:0000259" key="8">
    <source>
        <dbReference type="Pfam" id="PF20684"/>
    </source>
</evidence>
<comment type="caution">
    <text evidence="9">The sequence shown here is derived from an EMBL/GenBank/DDBJ whole genome shotgun (WGS) entry which is preliminary data.</text>
</comment>
<feature type="transmembrane region" description="Helical" evidence="7">
    <location>
        <begin position="151"/>
        <end position="170"/>
    </location>
</feature>
<name>A0AAD4HUP8_9PEZI</name>
<keyword evidence="4 7" id="KW-0472">Membrane</keyword>
<evidence type="ECO:0000256" key="3">
    <source>
        <dbReference type="ARBA" id="ARBA00022989"/>
    </source>
</evidence>
<protein>
    <recommendedName>
        <fullName evidence="8">Rhodopsin domain-containing protein</fullName>
    </recommendedName>
</protein>
<accession>A0AAD4HUP8</accession>
<feature type="transmembrane region" description="Helical" evidence="7">
    <location>
        <begin position="236"/>
        <end position="254"/>
    </location>
</feature>
<comment type="similarity">
    <text evidence="5">Belongs to the SAT4 family.</text>
</comment>
<evidence type="ECO:0000256" key="7">
    <source>
        <dbReference type="SAM" id="Phobius"/>
    </source>
</evidence>
<organism evidence="9 10">
    <name type="scientific">Staphylotrichum longicolle</name>
    <dbReference type="NCBI Taxonomy" id="669026"/>
    <lineage>
        <taxon>Eukaryota</taxon>
        <taxon>Fungi</taxon>
        <taxon>Dikarya</taxon>
        <taxon>Ascomycota</taxon>
        <taxon>Pezizomycotina</taxon>
        <taxon>Sordariomycetes</taxon>
        <taxon>Sordariomycetidae</taxon>
        <taxon>Sordariales</taxon>
        <taxon>Chaetomiaceae</taxon>
        <taxon>Staphylotrichum</taxon>
    </lineage>
</organism>
<dbReference type="InterPro" id="IPR049326">
    <property type="entry name" value="Rhodopsin_dom_fungi"/>
</dbReference>
<feature type="compositionally biased region" description="Basic residues" evidence="6">
    <location>
        <begin position="350"/>
        <end position="360"/>
    </location>
</feature>
<dbReference type="GO" id="GO:0016020">
    <property type="term" value="C:membrane"/>
    <property type="evidence" value="ECO:0007669"/>
    <property type="project" value="UniProtKB-SubCell"/>
</dbReference>
<keyword evidence="3 7" id="KW-1133">Transmembrane helix</keyword>
<dbReference type="Proteomes" id="UP001197093">
    <property type="component" value="Unassembled WGS sequence"/>
</dbReference>
<evidence type="ECO:0000256" key="1">
    <source>
        <dbReference type="ARBA" id="ARBA00004141"/>
    </source>
</evidence>
<evidence type="ECO:0000313" key="9">
    <source>
        <dbReference type="EMBL" id="KAG7284702.1"/>
    </source>
</evidence>
<feature type="transmembrane region" description="Helical" evidence="7">
    <location>
        <begin position="70"/>
        <end position="97"/>
    </location>
</feature>
<evidence type="ECO:0000256" key="2">
    <source>
        <dbReference type="ARBA" id="ARBA00022692"/>
    </source>
</evidence>
<keyword evidence="10" id="KW-1185">Reference proteome</keyword>
<evidence type="ECO:0000313" key="10">
    <source>
        <dbReference type="Proteomes" id="UP001197093"/>
    </source>
</evidence>
<sequence>MASMTALALLFSAARIYCRLISVKRLAIEDYVVMFSIGLLLSNVSVGGVAVANGLGRHIATLRPENAHRAIFFTTVAGTTGILSFTLPKFAVVILLAKILDPGRWHRRAMWLISIVYFIMAVVTIIIIWAHCTPAAAQWGAVKGTCWNPDILFIYAVVHGILGSMFDLYLAIYPSGVVFSTIRINRKKKLALSTALGFGYCAGAIAAYKCYTLITLLTMEQDFTYTMPKVMLWTNIEGNCVLIGACIPCLYPLVKKLFGPKALGSTTPAYRHPDAVATIGSHPKERSRGNRMDGDTYIDETVGGNSWKHNTLEESPANADTAEQWAAEAVAELGQQQHDQEEQWVENVKQTRKRTPPGWI</sequence>
<feature type="transmembrane region" description="Helical" evidence="7">
    <location>
        <begin position="190"/>
        <end position="216"/>
    </location>
</feature>
<dbReference type="PANTHER" id="PTHR33048:SF155">
    <property type="entry name" value="INTEGRAL MEMBRANE PROTEIN"/>
    <property type="match status" value="1"/>
</dbReference>